<keyword evidence="5" id="KW-0963">Cytoplasm</keyword>
<feature type="region of interest" description="Disordered" evidence="12">
    <location>
        <begin position="388"/>
        <end position="407"/>
    </location>
</feature>
<feature type="domain" description="Rabaptin coiled-coil" evidence="13">
    <location>
        <begin position="8"/>
        <end position="479"/>
    </location>
</feature>
<accession>A0A8C7UAM9</accession>
<comment type="subcellular location">
    <subcellularLocation>
        <location evidence="2">Cytoplasm</location>
    </subcellularLocation>
    <subcellularLocation>
        <location evidence="1">Early endosome</location>
    </subcellularLocation>
</comment>
<dbReference type="Ensembl" id="ENSOMYT00000103851.2">
    <property type="protein sequence ID" value="ENSOMYP00000095565.2"/>
    <property type="gene ID" value="ENSOMYG00000042021.2"/>
</dbReference>
<evidence type="ECO:0000256" key="5">
    <source>
        <dbReference type="ARBA" id="ARBA00022490"/>
    </source>
</evidence>
<evidence type="ECO:0000256" key="8">
    <source>
        <dbReference type="ARBA" id="ARBA00022753"/>
    </source>
</evidence>
<evidence type="ECO:0000259" key="13">
    <source>
        <dbReference type="Pfam" id="PF03528"/>
    </source>
</evidence>
<evidence type="ECO:0000256" key="2">
    <source>
        <dbReference type="ARBA" id="ARBA00004496"/>
    </source>
</evidence>
<keyword evidence="8" id="KW-0967">Endosome</keyword>
<dbReference type="Gene3D" id="1.20.5.340">
    <property type="match status" value="1"/>
</dbReference>
<evidence type="ECO:0000313" key="15">
    <source>
        <dbReference type="Ensembl" id="ENSOMYP00000095565.2"/>
    </source>
</evidence>
<dbReference type="GO" id="GO:0008083">
    <property type="term" value="F:growth factor activity"/>
    <property type="evidence" value="ECO:0007669"/>
    <property type="project" value="InterPro"/>
</dbReference>
<dbReference type="GO" id="GO:0006897">
    <property type="term" value="P:endocytosis"/>
    <property type="evidence" value="ECO:0007669"/>
    <property type="project" value="UniProtKB-KW"/>
</dbReference>
<evidence type="ECO:0000256" key="12">
    <source>
        <dbReference type="SAM" id="MobiDB-lite"/>
    </source>
</evidence>
<feature type="coiled-coil region" evidence="11">
    <location>
        <begin position="534"/>
        <end position="639"/>
    </location>
</feature>
<dbReference type="Proteomes" id="UP000694395">
    <property type="component" value="Chromosome 12"/>
</dbReference>
<dbReference type="InterPro" id="IPR015390">
    <property type="entry name" value="Rabaptin_Rab5-bd_dom"/>
</dbReference>
<keyword evidence="9" id="KW-0653">Protein transport</keyword>
<evidence type="ECO:0000256" key="11">
    <source>
        <dbReference type="SAM" id="Coils"/>
    </source>
</evidence>
<evidence type="ECO:0000256" key="1">
    <source>
        <dbReference type="ARBA" id="ARBA00004412"/>
    </source>
</evidence>
<reference evidence="15" key="2">
    <citation type="submission" date="2025-08" db="UniProtKB">
        <authorList>
            <consortium name="Ensembl"/>
        </authorList>
    </citation>
    <scope>IDENTIFICATION</scope>
</reference>
<dbReference type="FunFam" id="1.20.5.340:FF:000022">
    <property type="entry name" value="Rabaptin, RAB GTPase-binding effector protein 1"/>
    <property type="match status" value="1"/>
</dbReference>
<evidence type="ECO:0000256" key="9">
    <source>
        <dbReference type="ARBA" id="ARBA00022927"/>
    </source>
</evidence>
<feature type="coiled-coil region" evidence="11">
    <location>
        <begin position="765"/>
        <end position="799"/>
    </location>
</feature>
<proteinExistence type="inferred from homology"/>
<keyword evidence="6" id="KW-0597">Phosphoprotein</keyword>
<dbReference type="Pfam" id="PF09311">
    <property type="entry name" value="Rab5-bind"/>
    <property type="match status" value="1"/>
</dbReference>
<dbReference type="GO" id="GO:0005096">
    <property type="term" value="F:GTPase activator activity"/>
    <property type="evidence" value="ECO:0007669"/>
    <property type="project" value="InterPro"/>
</dbReference>
<dbReference type="InterPro" id="IPR003914">
    <property type="entry name" value="Rabaptin"/>
</dbReference>
<organism evidence="15 16">
    <name type="scientific">Oncorhynchus mykiss</name>
    <name type="common">Rainbow trout</name>
    <name type="synonym">Salmo gairdneri</name>
    <dbReference type="NCBI Taxonomy" id="8022"/>
    <lineage>
        <taxon>Eukaryota</taxon>
        <taxon>Metazoa</taxon>
        <taxon>Chordata</taxon>
        <taxon>Craniata</taxon>
        <taxon>Vertebrata</taxon>
        <taxon>Euteleostomi</taxon>
        <taxon>Actinopterygii</taxon>
        <taxon>Neopterygii</taxon>
        <taxon>Teleostei</taxon>
        <taxon>Protacanthopterygii</taxon>
        <taxon>Salmoniformes</taxon>
        <taxon>Salmonidae</taxon>
        <taxon>Salmoninae</taxon>
        <taxon>Oncorhynchus</taxon>
    </lineage>
</organism>
<evidence type="ECO:0000256" key="6">
    <source>
        <dbReference type="ARBA" id="ARBA00022553"/>
    </source>
</evidence>
<sequence length="851" mass="97038">MVKPFAVVLQQRMAALEQERAEFFKLKQQLESEFNQKRAKFKELYMSKEEELKSQAASLEGAQSELSRVQAQLEQAQADMENIKAVATVSESTKQEAVDQVKGQWQEEVTSLQAIMKDTVREYEVQFHQRLEQERAQWNQYREAVEREMGELRHRLSEGGQEEENLENDMKKAQEGAEKLRSVVMPMEQEMAALKAKLTMAEDRVKELEASKVKELNHVLEAEKSCRTDLEMYVAVLNTQKSVLQEDAEKLRKELHEVCHLLELERQQHNQLKHTWQRANDQFLESQRLLMRDMQRIENVLSSEQLRQVEEIKKRDQEEDDNERIIQAKEQNEEDGTETEPLEDSFLGLSTEEHHSAHGSMYSLDTDLVAGGPLDSYKDCLRRVQSTDSLGSSPGLQGLGGHNHKAKSVSHLDESDFGPLVGADCGASEGLAGFGDTLSVSSIQLTAGHFLLTKDQEKAIKAMTPEQEETASLISSISHAPDTAFLSPSGYRLVSDQEWNLLQQEVKNAGRKLGRRCDMCSNYEKQLQVIQGQEAETRDQVKKLQVMLRQANDQLERTLSEKQELEDSVKKGNEETTAKVAALMQRVHESELLLNTLQEAFSQAKRNTQEQMAVLMQSREQVADELSRLQRDNDSLTGKHRLHLSLQQQEDFKLPTTVLDLALSYSKTLELQPLVLQLREDIVAVRTAADHLEEKLKAEILFLKEQLQAEQCFKENLEDTLQMEIEGYKEEKGELLISLIDVLISQLESSLAETSKTLASVQGLKSSLEEQLRDLTTTKTSLEAQALDEKDKAQRLQTELDVSEQVQRDFVKLSQNLQVQLERIRQTDSLDRIRAILNNTNLTDISQLPET</sequence>
<keyword evidence="16" id="KW-1185">Reference proteome</keyword>
<keyword evidence="4" id="KW-0813">Transport</keyword>
<comment type="similarity">
    <text evidence="3">Belongs to the rabaptin family.</text>
</comment>
<dbReference type="GO" id="GO:0015031">
    <property type="term" value="P:protein transport"/>
    <property type="evidence" value="ECO:0007669"/>
    <property type="project" value="UniProtKB-KW"/>
</dbReference>
<dbReference type="GeneTree" id="ENSGT00530000063743"/>
<dbReference type="AlphaFoldDB" id="A0A8C7UAM9"/>
<evidence type="ECO:0000259" key="14">
    <source>
        <dbReference type="Pfam" id="PF09311"/>
    </source>
</evidence>
<reference evidence="15" key="3">
    <citation type="submission" date="2025-09" db="UniProtKB">
        <authorList>
            <consortium name="Ensembl"/>
        </authorList>
    </citation>
    <scope>IDENTIFICATION</scope>
</reference>
<keyword evidence="10 11" id="KW-0175">Coiled coil</keyword>
<evidence type="ECO:0000256" key="10">
    <source>
        <dbReference type="ARBA" id="ARBA00023054"/>
    </source>
</evidence>
<protein>
    <submittedName>
        <fullName evidence="15">Rabaptin, RAB GTPase binding effector protein 1</fullName>
    </submittedName>
</protein>
<dbReference type="Gene3D" id="1.20.5.730">
    <property type="entry name" value="Single helix bin"/>
    <property type="match status" value="1"/>
</dbReference>
<feature type="coiled-coil region" evidence="11">
    <location>
        <begin position="13"/>
        <end position="86"/>
    </location>
</feature>
<evidence type="ECO:0000256" key="4">
    <source>
        <dbReference type="ARBA" id="ARBA00022448"/>
    </source>
</evidence>
<keyword evidence="7" id="KW-0254">Endocytosis</keyword>
<dbReference type="GO" id="GO:0005769">
    <property type="term" value="C:early endosome"/>
    <property type="evidence" value="ECO:0007669"/>
    <property type="project" value="UniProtKB-SubCell"/>
</dbReference>
<dbReference type="PANTHER" id="PTHR31179">
    <property type="entry name" value="RAB GTPASE-BINDING EFFECTOR PROTEIN"/>
    <property type="match status" value="1"/>
</dbReference>
<dbReference type="SUPFAM" id="SSF103652">
    <property type="entry name" value="G protein-binding domain"/>
    <property type="match status" value="2"/>
</dbReference>
<evidence type="ECO:0000256" key="3">
    <source>
        <dbReference type="ARBA" id="ARBA00006603"/>
    </source>
</evidence>
<feature type="coiled-coil region" evidence="11">
    <location>
        <begin position="128"/>
        <end position="254"/>
    </location>
</feature>
<feature type="domain" description="Rabaptin GTPase-Rab5 binding" evidence="14">
    <location>
        <begin position="517"/>
        <end position="828"/>
    </location>
</feature>
<dbReference type="InterPro" id="IPR018514">
    <property type="entry name" value="Rabaptin_CC"/>
</dbReference>
<dbReference type="Pfam" id="PF03528">
    <property type="entry name" value="Rabaptin"/>
    <property type="match status" value="1"/>
</dbReference>
<dbReference type="PANTHER" id="PTHR31179:SF5">
    <property type="entry name" value="RAB GTPASE-BINDING EFFECTOR PROTEIN 1"/>
    <property type="match status" value="1"/>
</dbReference>
<name>A0A8C7UAM9_ONCMY</name>
<dbReference type="PRINTS" id="PR01432">
    <property type="entry name" value="RABAPTIN"/>
</dbReference>
<evidence type="ECO:0000313" key="16">
    <source>
        <dbReference type="Proteomes" id="UP000694395"/>
    </source>
</evidence>
<evidence type="ECO:0000256" key="7">
    <source>
        <dbReference type="ARBA" id="ARBA00022583"/>
    </source>
</evidence>
<reference evidence="15" key="1">
    <citation type="submission" date="2020-07" db="EMBL/GenBank/DDBJ databases">
        <title>A long reads based de novo assembly of the rainbow trout Arlee double haploid line genome.</title>
        <authorList>
            <person name="Gao G."/>
            <person name="Palti Y."/>
        </authorList>
    </citation>
    <scope>NUCLEOTIDE SEQUENCE [LARGE SCALE GENOMIC DNA]</scope>
</reference>